<evidence type="ECO:0000313" key="2">
    <source>
        <dbReference type="EMBL" id="OLU37527.1"/>
    </source>
</evidence>
<keyword evidence="3" id="KW-1185">Reference proteome</keyword>
<keyword evidence="1" id="KW-0472">Membrane</keyword>
<feature type="transmembrane region" description="Helical" evidence="1">
    <location>
        <begin position="103"/>
        <end position="124"/>
    </location>
</feature>
<proteinExistence type="predicted"/>
<keyword evidence="1" id="KW-1133">Transmembrane helix</keyword>
<dbReference type="AlphaFoldDB" id="A0A1U7NDY5"/>
<dbReference type="GeneID" id="82203578"/>
<evidence type="ECO:0000313" key="3">
    <source>
        <dbReference type="Proteomes" id="UP000186341"/>
    </source>
</evidence>
<dbReference type="OrthoDB" id="1641997at2"/>
<name>A0A1U7NDY5_9FIRM</name>
<evidence type="ECO:0000256" key="1">
    <source>
        <dbReference type="SAM" id="Phobius"/>
    </source>
</evidence>
<feature type="transmembrane region" description="Helical" evidence="1">
    <location>
        <begin position="333"/>
        <end position="358"/>
    </location>
</feature>
<accession>A0A1U7NDY5</accession>
<dbReference type="Proteomes" id="UP000186341">
    <property type="component" value="Unassembled WGS sequence"/>
</dbReference>
<feature type="transmembrane region" description="Helical" evidence="1">
    <location>
        <begin position="219"/>
        <end position="237"/>
    </location>
</feature>
<keyword evidence="1" id="KW-0812">Transmembrane</keyword>
<dbReference type="RefSeq" id="WP_075820768.1">
    <property type="nucleotide sequence ID" value="NZ_CAPFLH010000088.1"/>
</dbReference>
<feature type="transmembrane region" description="Helical" evidence="1">
    <location>
        <begin position="436"/>
        <end position="457"/>
    </location>
</feature>
<feature type="transmembrane region" description="Helical" evidence="1">
    <location>
        <begin position="186"/>
        <end position="207"/>
    </location>
</feature>
<dbReference type="EMBL" id="MPJW01000199">
    <property type="protein sequence ID" value="OLU37527.1"/>
    <property type="molecule type" value="Genomic_DNA"/>
</dbReference>
<feature type="transmembrane region" description="Helical" evidence="1">
    <location>
        <begin position="401"/>
        <end position="430"/>
    </location>
</feature>
<feature type="transmembrane region" description="Helical" evidence="1">
    <location>
        <begin position="378"/>
        <end position="394"/>
    </location>
</feature>
<feature type="transmembrane region" description="Helical" evidence="1">
    <location>
        <begin position="37"/>
        <end position="57"/>
    </location>
</feature>
<comment type="caution">
    <text evidence="2">The sequence shown here is derived from an EMBL/GenBank/DDBJ whole genome shotgun (WGS) entry which is preliminary data.</text>
</comment>
<feature type="transmembrane region" description="Helical" evidence="1">
    <location>
        <begin position="63"/>
        <end position="83"/>
    </location>
</feature>
<protein>
    <submittedName>
        <fullName evidence="2">Uncharacterized protein</fullName>
    </submittedName>
</protein>
<feature type="transmembrane region" description="Helical" evidence="1">
    <location>
        <begin position="306"/>
        <end position="324"/>
    </location>
</feature>
<organism evidence="2 3">
    <name type="scientific">Ileibacterium valens</name>
    <dbReference type="NCBI Taxonomy" id="1862668"/>
    <lineage>
        <taxon>Bacteria</taxon>
        <taxon>Bacillati</taxon>
        <taxon>Bacillota</taxon>
        <taxon>Erysipelotrichia</taxon>
        <taxon>Erysipelotrichales</taxon>
        <taxon>Erysipelotrichaceae</taxon>
        <taxon>Ileibacterium</taxon>
    </lineage>
</organism>
<feature type="transmembrane region" description="Helical" evidence="1">
    <location>
        <begin position="283"/>
        <end position="300"/>
    </location>
</feature>
<feature type="transmembrane region" description="Helical" evidence="1">
    <location>
        <begin position="6"/>
        <end position="25"/>
    </location>
</feature>
<reference evidence="2 3" key="1">
    <citation type="submission" date="2016-11" db="EMBL/GenBank/DDBJ databases">
        <title>Description of two novel members of the family Erysipelotrichaceae: Ileibacterium lipovorans gen. nov., sp. nov. and Dubosiella newyorkensis, gen. nov., sp. nov.</title>
        <authorList>
            <person name="Cox L.M."/>
            <person name="Sohn J."/>
            <person name="Tyrrell K.L."/>
            <person name="Citron D.M."/>
            <person name="Lawson P.A."/>
            <person name="Patel N.B."/>
            <person name="Iizumi T."/>
            <person name="Perez-Perez G.I."/>
            <person name="Goldstein E.J."/>
            <person name="Blaser M.J."/>
        </authorList>
    </citation>
    <scope>NUCLEOTIDE SEQUENCE [LARGE SCALE GENOMIC DNA]</scope>
    <source>
        <strain evidence="2 3">NYU-BL-A3</strain>
    </source>
</reference>
<feature type="transmembrane region" description="Helical" evidence="1">
    <location>
        <begin position="464"/>
        <end position="483"/>
    </location>
</feature>
<sequence>MVIDYIKGFLFLTIYFLYIYLLGSIYPNDNSFYKKIIYGYLTTSLMAGILGVITQILFLPWSFFAITMTIWHILAVLLGLLMIKEKKVNLFRSLLNDIKKHYFLFLLIFILLFLQMGNYPGFWLSNHLDDGFYLSKIGIPWQIDDFHSENLVSGFGKLHHIDSYSLNTHELEYGYYLSLIRIPTTLFARFFMAWINLLITCCTVSYLSEILFRAMRLNFNYPISDYATVILIVFLSNEVLSREMNLIDMQDMNQISSAFYYGSVLVRMVSFIWLIAPFIKKKKINLSLIIKVLIISFVLLTKSGVALPLIITCIISYLFVFLLFRKSSSKKSAFILLAVVVLGNVVLYMACGNIPLLMPIKVTSETSVHLLNSFIKKPIFILFLISFIGSFIFKSKLIYKYNLVIVVCYLLIGCPILNTFTAAISIYPFVLARATAALTCFIAFTAWIYLLGIIFYIVKSQRMLMVFGDVSTALLSSFVLYTYGVSGGAITGLDKPGEVPISKFYEVIFEHPALTPKVTVEIGNILNEASKELGQRIVLSNMSYVIDNVDAQIPLELRLFSPDSIILCNNHRYPQNENPEFGSFSLEDLAIYDAYISNPDDVNEVDLKSVIDQYKINTLITENSQVNFSDLGFHLYGTTSEDSDGRKFYVYVK</sequence>
<feature type="transmembrane region" description="Helical" evidence="1">
    <location>
        <begin position="257"/>
        <end position="276"/>
    </location>
</feature>
<gene>
    <name evidence="2" type="ORF">BO222_10490</name>
</gene>